<dbReference type="InterPro" id="IPR000477">
    <property type="entry name" value="RT_dom"/>
</dbReference>
<dbReference type="InterPro" id="IPR043502">
    <property type="entry name" value="DNA/RNA_pol_sf"/>
</dbReference>
<protein>
    <recommendedName>
        <fullName evidence="2">Reverse transcriptase domain-containing protein</fullName>
    </recommendedName>
</protein>
<feature type="non-terminal residue" evidence="3">
    <location>
        <position position="1"/>
    </location>
</feature>
<feature type="region of interest" description="Disordered" evidence="1">
    <location>
        <begin position="265"/>
        <end position="298"/>
    </location>
</feature>
<evidence type="ECO:0000313" key="3">
    <source>
        <dbReference type="EMBL" id="KAE9277292.1"/>
    </source>
</evidence>
<feature type="region of interest" description="Disordered" evidence="1">
    <location>
        <begin position="106"/>
        <end position="147"/>
    </location>
</feature>
<feature type="domain" description="Reverse transcriptase" evidence="2">
    <location>
        <begin position="403"/>
        <end position="608"/>
    </location>
</feature>
<accession>A0A6A4BRW5</accession>
<evidence type="ECO:0000259" key="2">
    <source>
        <dbReference type="PROSITE" id="PS50878"/>
    </source>
</evidence>
<proteinExistence type="predicted"/>
<dbReference type="PANTHER" id="PTHR33064">
    <property type="entry name" value="POL PROTEIN"/>
    <property type="match status" value="1"/>
</dbReference>
<keyword evidence="4" id="KW-1185">Reference proteome</keyword>
<evidence type="ECO:0000313" key="4">
    <source>
        <dbReference type="Proteomes" id="UP000434957"/>
    </source>
</evidence>
<dbReference type="EMBL" id="QXFT01004546">
    <property type="protein sequence ID" value="KAE9277292.1"/>
    <property type="molecule type" value="Genomic_DNA"/>
</dbReference>
<dbReference type="Gene3D" id="3.10.10.10">
    <property type="entry name" value="HIV Type 1 Reverse Transcriptase, subunit A, domain 1"/>
    <property type="match status" value="1"/>
</dbReference>
<name>A0A6A4BRW5_9STRA</name>
<organism evidence="3 4">
    <name type="scientific">Phytophthora rubi</name>
    <dbReference type="NCBI Taxonomy" id="129364"/>
    <lineage>
        <taxon>Eukaryota</taxon>
        <taxon>Sar</taxon>
        <taxon>Stramenopiles</taxon>
        <taxon>Oomycota</taxon>
        <taxon>Peronosporomycetes</taxon>
        <taxon>Peronosporales</taxon>
        <taxon>Peronosporaceae</taxon>
        <taxon>Phytophthora</taxon>
    </lineage>
</organism>
<reference evidence="3 4" key="1">
    <citation type="submission" date="2018-08" db="EMBL/GenBank/DDBJ databases">
        <title>Genomic investigation of the strawberry pathogen Phytophthora fragariae indicates pathogenicity is determined by transcriptional variation in three key races.</title>
        <authorList>
            <person name="Adams T.M."/>
            <person name="Armitage A.D."/>
            <person name="Sobczyk M.K."/>
            <person name="Bates H.J."/>
            <person name="Dunwell J.M."/>
            <person name="Nellist C.F."/>
            <person name="Harrison R.J."/>
        </authorList>
    </citation>
    <scope>NUCLEOTIDE SEQUENCE [LARGE SCALE GENOMIC DNA]</scope>
    <source>
        <strain evidence="3 4">SCRP333</strain>
    </source>
</reference>
<dbReference type="Pfam" id="PF00078">
    <property type="entry name" value="RVT_1"/>
    <property type="match status" value="1"/>
</dbReference>
<sequence length="608" mass="66651">WVPSLISGPGRIKYVEITNISDRKLILQRDERIGLWLAGDRVPRLPGYVSVGSRRYAEWQNLAFQATSELQSDTGGAAPLRPAVERPSYPTPRAILKRNPVTVIVQDKPTPAGNAPVPISESTTKAEPPKEVPAPEQIVEDGSPKEVPTPEQIVGVEAGMVPTVEPIVKAEPPEEVPIPEQIVEDESPEEVPTPEQIVGAETGMVPTAGSIVEADPPEEVPIPEQIGEAEPGLVGEVPISESITKAEPPEEALIPERNVEAETGSVKGVPISGPTVKPGLPKDSTTTDQVYSHEGGELSAEDFEQELAVIPEIVISMTDEVSIDDIKVGDLTVNTPEEIDRLRRMIWKKKHLLIGKGNALPPAARGVVCDIDVGETKPIAQRVRKIAPQFREKVSDLLKGLLSAKIIQASRSPWASPIVVIIKKNGVDIRLCIDYRLVNGLTRLMVYPMPLIIELLEGLDKVLWYCSLDMASGFWVVNMTDRARAISAFITPFSLFEWNRMPFGLKNAPQIYQRLLDNALYGFTRIPRPGSDCTTDLIESGEPASPGQPSVLGRRSYIDDILVTAGSWDETCERVEALLESCDQWNLSISVEKSYWGMRKVDYLGHQV</sequence>
<dbReference type="SUPFAM" id="SSF56672">
    <property type="entry name" value="DNA/RNA polymerases"/>
    <property type="match status" value="1"/>
</dbReference>
<gene>
    <name evidence="3" type="ORF">PR003_g28829</name>
</gene>
<dbReference type="CDD" id="cd01647">
    <property type="entry name" value="RT_LTR"/>
    <property type="match status" value="1"/>
</dbReference>
<dbReference type="AlphaFoldDB" id="A0A6A4BRW5"/>
<evidence type="ECO:0000256" key="1">
    <source>
        <dbReference type="SAM" id="MobiDB-lite"/>
    </source>
</evidence>
<dbReference type="InterPro" id="IPR051320">
    <property type="entry name" value="Viral_Replic_Matur_Polypro"/>
</dbReference>
<dbReference type="InterPro" id="IPR043128">
    <property type="entry name" value="Rev_trsase/Diguanyl_cyclase"/>
</dbReference>
<dbReference type="Proteomes" id="UP000434957">
    <property type="component" value="Unassembled WGS sequence"/>
</dbReference>
<feature type="region of interest" description="Disordered" evidence="1">
    <location>
        <begin position="70"/>
        <end position="91"/>
    </location>
</feature>
<dbReference type="PROSITE" id="PS50878">
    <property type="entry name" value="RT_POL"/>
    <property type="match status" value="1"/>
</dbReference>
<comment type="caution">
    <text evidence="3">The sequence shown here is derived from an EMBL/GenBank/DDBJ whole genome shotgun (WGS) entry which is preliminary data.</text>
</comment>
<dbReference type="PANTHER" id="PTHR33064:SF37">
    <property type="entry name" value="RIBONUCLEASE H"/>
    <property type="match status" value="1"/>
</dbReference>
<dbReference type="Gene3D" id="3.30.70.270">
    <property type="match status" value="1"/>
</dbReference>